<keyword evidence="8" id="KW-1185">Reference proteome</keyword>
<comment type="subcellular location">
    <subcellularLocation>
        <location evidence="1">Membrane</location>
        <topology evidence="1">Multi-pass membrane protein</topology>
    </subcellularLocation>
</comment>
<feature type="domain" description="GtrA/DPMS transmembrane" evidence="6">
    <location>
        <begin position="52"/>
        <end position="138"/>
    </location>
</feature>
<keyword evidence="4 5" id="KW-0472">Membrane</keyword>
<dbReference type="Pfam" id="PF04138">
    <property type="entry name" value="GtrA_DPMS_TM"/>
    <property type="match status" value="1"/>
</dbReference>
<evidence type="ECO:0000256" key="2">
    <source>
        <dbReference type="ARBA" id="ARBA00022692"/>
    </source>
</evidence>
<organism evidence="7 8">
    <name type="scientific">Dyadobacter koreensis</name>
    <dbReference type="NCBI Taxonomy" id="408657"/>
    <lineage>
        <taxon>Bacteria</taxon>
        <taxon>Pseudomonadati</taxon>
        <taxon>Bacteroidota</taxon>
        <taxon>Cytophagia</taxon>
        <taxon>Cytophagales</taxon>
        <taxon>Spirosomataceae</taxon>
        <taxon>Dyadobacter</taxon>
    </lineage>
</organism>
<evidence type="ECO:0000313" key="7">
    <source>
        <dbReference type="EMBL" id="SEI61746.1"/>
    </source>
</evidence>
<feature type="transmembrane region" description="Helical" evidence="5">
    <location>
        <begin position="82"/>
        <end position="102"/>
    </location>
</feature>
<dbReference type="AlphaFoldDB" id="A0A1H6S4W5"/>
<gene>
    <name evidence="7" type="ORF">SAMN04487995_1678</name>
</gene>
<evidence type="ECO:0000259" key="6">
    <source>
        <dbReference type="Pfam" id="PF04138"/>
    </source>
</evidence>
<dbReference type="Proteomes" id="UP000199532">
    <property type="component" value="Unassembled WGS sequence"/>
</dbReference>
<feature type="transmembrane region" description="Helical" evidence="5">
    <location>
        <begin position="159"/>
        <end position="179"/>
    </location>
</feature>
<evidence type="ECO:0000256" key="3">
    <source>
        <dbReference type="ARBA" id="ARBA00022989"/>
    </source>
</evidence>
<dbReference type="EMBL" id="FNXY01000002">
    <property type="protein sequence ID" value="SEI61746.1"/>
    <property type="molecule type" value="Genomic_DNA"/>
</dbReference>
<keyword evidence="2 5" id="KW-0812">Transmembrane</keyword>
<evidence type="ECO:0000256" key="5">
    <source>
        <dbReference type="SAM" id="Phobius"/>
    </source>
</evidence>
<feature type="transmembrane region" description="Helical" evidence="5">
    <location>
        <begin position="49"/>
        <end position="70"/>
    </location>
</feature>
<accession>A0A1H6S4W5</accession>
<dbReference type="GO" id="GO:0000271">
    <property type="term" value="P:polysaccharide biosynthetic process"/>
    <property type="evidence" value="ECO:0007669"/>
    <property type="project" value="InterPro"/>
</dbReference>
<evidence type="ECO:0000256" key="4">
    <source>
        <dbReference type="ARBA" id="ARBA00023136"/>
    </source>
</evidence>
<sequence length="199" mass="23158">MFPFNQIMAMLLFQDQFISNIDPYFLYYKLKICPVVDKTKSKIFNSKDLIAYFLVAGTGAVVQLLCSSLFKDWFGLTFQESILPAYAASFIVGFALTKLFAFNARKTNQTRREMVKFLMVAVFSGFVTYIFSTAAYYVSDNYFEQYNFLLPWSKKYVNVNEMACYIVGMGFSFISNYILHKTFTFKSTGFYNRLKVLIR</sequence>
<dbReference type="GO" id="GO:0016020">
    <property type="term" value="C:membrane"/>
    <property type="evidence" value="ECO:0007669"/>
    <property type="project" value="UniProtKB-SubCell"/>
</dbReference>
<evidence type="ECO:0000256" key="1">
    <source>
        <dbReference type="ARBA" id="ARBA00004141"/>
    </source>
</evidence>
<dbReference type="STRING" id="408657.SAMN04487995_1678"/>
<proteinExistence type="predicted"/>
<keyword evidence="3 5" id="KW-1133">Transmembrane helix</keyword>
<evidence type="ECO:0000313" key="8">
    <source>
        <dbReference type="Proteomes" id="UP000199532"/>
    </source>
</evidence>
<reference evidence="7 8" key="1">
    <citation type="submission" date="2016-10" db="EMBL/GenBank/DDBJ databases">
        <authorList>
            <person name="de Groot N.N."/>
        </authorList>
    </citation>
    <scope>NUCLEOTIDE SEQUENCE [LARGE SCALE GENOMIC DNA]</scope>
    <source>
        <strain evidence="7 8">DSM 19938</strain>
    </source>
</reference>
<feature type="transmembrane region" description="Helical" evidence="5">
    <location>
        <begin position="114"/>
        <end position="139"/>
    </location>
</feature>
<name>A0A1H6S4W5_9BACT</name>
<protein>
    <submittedName>
        <fullName evidence="7">Putative flippase GtrA (Transmembrane translocase of bactoprenol-linked glucose)</fullName>
    </submittedName>
</protein>
<dbReference type="InterPro" id="IPR007267">
    <property type="entry name" value="GtrA_DPMS_TM"/>
</dbReference>